<protein>
    <submittedName>
        <fullName evidence="3">Tensin</fullName>
    </submittedName>
</protein>
<reference evidence="3" key="1">
    <citation type="journal article" date="2014" name="PLoS ONE">
        <title>Transcriptome-Based Identification of ABC Transporters in the Western Tarnished Plant Bug Lygus hesperus.</title>
        <authorList>
            <person name="Hull J.J."/>
            <person name="Chaney K."/>
            <person name="Geib S.M."/>
            <person name="Fabrick J.A."/>
            <person name="Brent C.S."/>
            <person name="Walsh D."/>
            <person name="Lavine L.C."/>
        </authorList>
    </citation>
    <scope>NUCLEOTIDE SEQUENCE</scope>
</reference>
<evidence type="ECO:0000256" key="1">
    <source>
        <dbReference type="SAM" id="MobiDB-lite"/>
    </source>
</evidence>
<proteinExistence type="predicted"/>
<evidence type="ECO:0000256" key="2">
    <source>
        <dbReference type="SAM" id="Phobius"/>
    </source>
</evidence>
<feature type="region of interest" description="Disordered" evidence="1">
    <location>
        <begin position="1"/>
        <end position="66"/>
    </location>
</feature>
<dbReference type="AlphaFoldDB" id="A0A0A9WT58"/>
<accession>A0A0A9WT58</accession>
<feature type="compositionally biased region" description="Pro residues" evidence="1">
    <location>
        <begin position="32"/>
        <end position="41"/>
    </location>
</feature>
<keyword evidence="2" id="KW-0472">Membrane</keyword>
<gene>
    <name evidence="3" type="primary">TNS_6</name>
    <name evidence="3" type="ORF">CM83_100123</name>
</gene>
<dbReference type="EMBL" id="GBHO01033941">
    <property type="protein sequence ID" value="JAG09663.1"/>
    <property type="molecule type" value="Transcribed_RNA"/>
</dbReference>
<name>A0A0A9WT58_LYGHE</name>
<organism evidence="3">
    <name type="scientific">Lygus hesperus</name>
    <name type="common">Western plant bug</name>
    <dbReference type="NCBI Taxonomy" id="30085"/>
    <lineage>
        <taxon>Eukaryota</taxon>
        <taxon>Metazoa</taxon>
        <taxon>Ecdysozoa</taxon>
        <taxon>Arthropoda</taxon>
        <taxon>Hexapoda</taxon>
        <taxon>Insecta</taxon>
        <taxon>Pterygota</taxon>
        <taxon>Neoptera</taxon>
        <taxon>Paraneoptera</taxon>
        <taxon>Hemiptera</taxon>
        <taxon>Heteroptera</taxon>
        <taxon>Panheteroptera</taxon>
        <taxon>Cimicomorpha</taxon>
        <taxon>Miridae</taxon>
        <taxon>Mirini</taxon>
        <taxon>Lygus</taxon>
    </lineage>
</organism>
<sequence length="222" mass="23722">PPCYPGSPDPRCTSSTTMTPGSPCYPGSTDPRCPPPKPSPCYPGSTDPRCQSSTIPPRPPCYPGSSDPRCPTTILSSTPTPYPTRTTPIIPFCYPGSNDPRCTKPSSTPVPATYLPPFGVAAPEGAELAGGVGLRRKRCPDLGCSMAIHQTGEVVDESDKESPLRPKRLIKREITTAQLEGLMGERMITSSSFYIAATLFVVVALIISIAMMMRKPKQPVKV</sequence>
<keyword evidence="2" id="KW-1133">Transmembrane helix</keyword>
<feature type="transmembrane region" description="Helical" evidence="2">
    <location>
        <begin position="193"/>
        <end position="213"/>
    </location>
</feature>
<keyword evidence="2" id="KW-0812">Transmembrane</keyword>
<reference evidence="3" key="2">
    <citation type="submission" date="2014-07" db="EMBL/GenBank/DDBJ databases">
        <authorList>
            <person name="Hull J."/>
        </authorList>
    </citation>
    <scope>NUCLEOTIDE SEQUENCE</scope>
</reference>
<evidence type="ECO:0000313" key="3">
    <source>
        <dbReference type="EMBL" id="JAG09663.1"/>
    </source>
</evidence>
<feature type="non-terminal residue" evidence="3">
    <location>
        <position position="1"/>
    </location>
</feature>